<name>A0A9J6ZCP8_9BACL</name>
<dbReference type="Proteomes" id="UP001056756">
    <property type="component" value="Chromosome"/>
</dbReference>
<dbReference type="EMBL" id="CP097899">
    <property type="protein sequence ID" value="URN93906.1"/>
    <property type="molecule type" value="Genomic_DNA"/>
</dbReference>
<gene>
    <name evidence="1" type="ORF">NAG76_19075</name>
</gene>
<evidence type="ECO:0000313" key="1">
    <source>
        <dbReference type="EMBL" id="URN93906.1"/>
    </source>
</evidence>
<dbReference type="KEGG" id="plig:NAG76_19075"/>
<evidence type="ECO:0000313" key="2">
    <source>
        <dbReference type="Proteomes" id="UP001056756"/>
    </source>
</evidence>
<proteinExistence type="predicted"/>
<organism evidence="1 2">
    <name type="scientific">Candidatus Pristimantibacillus lignocellulolyticus</name>
    <dbReference type="NCBI Taxonomy" id="2994561"/>
    <lineage>
        <taxon>Bacteria</taxon>
        <taxon>Bacillati</taxon>
        <taxon>Bacillota</taxon>
        <taxon>Bacilli</taxon>
        <taxon>Bacillales</taxon>
        <taxon>Paenibacillaceae</taxon>
        <taxon>Candidatus Pristimantibacillus</taxon>
    </lineage>
</organism>
<accession>A0A9J6ZCP8</accession>
<reference evidence="1" key="1">
    <citation type="submission" date="2022-05" db="EMBL/GenBank/DDBJ databases">
        <title>Novel bacterial taxa in a minimal lignocellulolytic consortium and its capacity to transform plastics disclosed by genome-resolved metagenomics.</title>
        <authorList>
            <person name="Rodriguez C.A.D."/>
            <person name="Diaz-Garcia L."/>
            <person name="Herrera K."/>
            <person name="Tarazona N.A."/>
            <person name="Sproer C."/>
            <person name="Overmann J."/>
            <person name="Jimenez D.J."/>
        </authorList>
    </citation>
    <scope>NUCLEOTIDE SEQUENCE</scope>
    <source>
        <strain evidence="1">MAG5</strain>
    </source>
</reference>
<sequence>MHSNRQHFRFVEKFPPQRDLTFTFFDDGRLTIENNDTGEQVKPSELHRESKDFYVQRRISYIKNKLLECQQRHA</sequence>
<dbReference type="AlphaFoldDB" id="A0A9J6ZCP8"/>
<protein>
    <submittedName>
        <fullName evidence="1">Uncharacterized protein</fullName>
    </submittedName>
</protein>